<evidence type="ECO:0000313" key="2">
    <source>
        <dbReference type="Proteomes" id="UP000199663"/>
    </source>
</evidence>
<comment type="caution">
    <text evidence="1">The sequence shown here is derived from an EMBL/GenBank/DDBJ whole genome shotgun (WGS) entry which is preliminary data.</text>
</comment>
<dbReference type="Proteomes" id="UP000199663">
    <property type="component" value="Unassembled WGS sequence"/>
</dbReference>
<sequence>MHWISQKDLKMQGNQTIWRRTQITDLLKSKNTKNRLMMKQFQAVFEIAMHNPSLRKKRSEHLIPII</sequence>
<proteinExistence type="predicted"/>
<evidence type="ECO:0000313" key="1">
    <source>
        <dbReference type="EMBL" id="SDZ40343.1"/>
    </source>
</evidence>
<accession>A0A1H3SQI8</accession>
<dbReference type="EMBL" id="FNQC01000013">
    <property type="protein sequence ID" value="SDZ40343.1"/>
    <property type="molecule type" value="Genomic_DNA"/>
</dbReference>
<keyword evidence="2" id="KW-1185">Reference proteome</keyword>
<organism evidence="1 2">
    <name type="scientific">Rhodonellum ikkaensis</name>
    <dbReference type="NCBI Taxonomy" id="336829"/>
    <lineage>
        <taxon>Bacteria</taxon>
        <taxon>Pseudomonadati</taxon>
        <taxon>Bacteroidota</taxon>
        <taxon>Cytophagia</taxon>
        <taxon>Cytophagales</taxon>
        <taxon>Cytophagaceae</taxon>
        <taxon>Rhodonellum</taxon>
    </lineage>
</organism>
<protein>
    <submittedName>
        <fullName evidence="1">Uncharacterized protein</fullName>
    </submittedName>
</protein>
<gene>
    <name evidence="1" type="ORF">SAMN05444412_11322</name>
</gene>
<reference evidence="1 2" key="1">
    <citation type="submission" date="2016-10" db="EMBL/GenBank/DDBJ databases">
        <authorList>
            <person name="Varghese N."/>
            <person name="Submissions S."/>
        </authorList>
    </citation>
    <scope>NUCLEOTIDE SEQUENCE [LARGE SCALE GENOMIC DNA]</scope>
    <source>
        <strain evidence="1 2">DSM 17997</strain>
    </source>
</reference>
<name>A0A1H3SQI8_9BACT</name>